<dbReference type="HOGENOM" id="CLU_175984_0_0_1"/>
<dbReference type="Proteomes" id="UP000006038">
    <property type="component" value="Chromosome 11"/>
</dbReference>
<keyword evidence="2" id="KW-0378">Hydrolase</keyword>
<reference evidence="5" key="2">
    <citation type="submission" date="2013-04" db="UniProtKB">
        <authorList>
            <consortium name="EnsemblPlants"/>
        </authorList>
    </citation>
    <scope>IDENTIFICATION</scope>
</reference>
<evidence type="ECO:0000256" key="1">
    <source>
        <dbReference type="ARBA" id="ARBA00022722"/>
    </source>
</evidence>
<dbReference type="CDD" id="cd06133">
    <property type="entry name" value="ERI-1_3'hExo_like"/>
    <property type="match status" value="1"/>
</dbReference>
<dbReference type="GO" id="GO:0003676">
    <property type="term" value="F:nucleic acid binding"/>
    <property type="evidence" value="ECO:0007669"/>
    <property type="project" value="InterPro"/>
</dbReference>
<dbReference type="AlphaFoldDB" id="J3N8R2"/>
<dbReference type="Gramene" id="OB11G21980.1">
    <property type="protein sequence ID" value="OB11G21980.1"/>
    <property type="gene ID" value="OB11G21980"/>
</dbReference>
<dbReference type="InterPro" id="IPR047201">
    <property type="entry name" value="ERI-1_3'hExo-like"/>
</dbReference>
<dbReference type="InterPro" id="IPR013520">
    <property type="entry name" value="Ribonucl_H"/>
</dbReference>
<evidence type="ECO:0000313" key="6">
    <source>
        <dbReference type="Proteomes" id="UP000006038"/>
    </source>
</evidence>
<dbReference type="STRING" id="4533.J3N8R2"/>
<dbReference type="InterPro" id="IPR051274">
    <property type="entry name" value="3-5_Exoribonuclease"/>
</dbReference>
<keyword evidence="3" id="KW-0269">Exonuclease</keyword>
<keyword evidence="1" id="KW-0540">Nuclease</keyword>
<dbReference type="Pfam" id="PF00929">
    <property type="entry name" value="RNase_T"/>
    <property type="match status" value="1"/>
</dbReference>
<keyword evidence="6" id="KW-1185">Reference proteome</keyword>
<evidence type="ECO:0000259" key="4">
    <source>
        <dbReference type="Pfam" id="PF00929"/>
    </source>
</evidence>
<evidence type="ECO:0000313" key="5">
    <source>
        <dbReference type="EnsemblPlants" id="OB11G21980.1"/>
    </source>
</evidence>
<dbReference type="eggNOG" id="KOG0542">
    <property type="taxonomic scope" value="Eukaryota"/>
</dbReference>
<dbReference type="SUPFAM" id="SSF53098">
    <property type="entry name" value="Ribonuclease H-like"/>
    <property type="match status" value="1"/>
</dbReference>
<protein>
    <recommendedName>
        <fullName evidence="4">Exonuclease domain-containing protein</fullName>
    </recommendedName>
</protein>
<organism evidence="5">
    <name type="scientific">Oryza brachyantha</name>
    <name type="common">malo sina</name>
    <dbReference type="NCBI Taxonomy" id="4533"/>
    <lineage>
        <taxon>Eukaryota</taxon>
        <taxon>Viridiplantae</taxon>
        <taxon>Streptophyta</taxon>
        <taxon>Embryophyta</taxon>
        <taxon>Tracheophyta</taxon>
        <taxon>Spermatophyta</taxon>
        <taxon>Magnoliopsida</taxon>
        <taxon>Liliopsida</taxon>
        <taxon>Poales</taxon>
        <taxon>Poaceae</taxon>
        <taxon>BOP clade</taxon>
        <taxon>Oryzoideae</taxon>
        <taxon>Oryzeae</taxon>
        <taxon>Oryzinae</taxon>
        <taxon>Oryza</taxon>
    </lineage>
</organism>
<reference evidence="5" key="1">
    <citation type="journal article" date="2013" name="Nat. Commun.">
        <title>Whole-genome sequencing of Oryza brachyantha reveals mechanisms underlying Oryza genome evolution.</title>
        <authorList>
            <person name="Chen J."/>
            <person name="Huang Q."/>
            <person name="Gao D."/>
            <person name="Wang J."/>
            <person name="Lang Y."/>
            <person name="Liu T."/>
            <person name="Li B."/>
            <person name="Bai Z."/>
            <person name="Luis Goicoechea J."/>
            <person name="Liang C."/>
            <person name="Chen C."/>
            <person name="Zhang W."/>
            <person name="Sun S."/>
            <person name="Liao Y."/>
            <person name="Zhang X."/>
            <person name="Yang L."/>
            <person name="Song C."/>
            <person name="Wang M."/>
            <person name="Shi J."/>
            <person name="Liu G."/>
            <person name="Liu J."/>
            <person name="Zhou H."/>
            <person name="Zhou W."/>
            <person name="Yu Q."/>
            <person name="An N."/>
            <person name="Chen Y."/>
            <person name="Cai Q."/>
            <person name="Wang B."/>
            <person name="Liu B."/>
            <person name="Min J."/>
            <person name="Huang Y."/>
            <person name="Wu H."/>
            <person name="Li Z."/>
            <person name="Zhang Y."/>
            <person name="Yin Y."/>
            <person name="Song W."/>
            <person name="Jiang J."/>
            <person name="Jackson S.A."/>
            <person name="Wing R.A."/>
            <person name="Wang J."/>
            <person name="Chen M."/>
        </authorList>
    </citation>
    <scope>NUCLEOTIDE SEQUENCE [LARGE SCALE GENOMIC DNA]</scope>
    <source>
        <strain evidence="5">cv. IRGC 101232</strain>
    </source>
</reference>
<evidence type="ECO:0000256" key="2">
    <source>
        <dbReference type="ARBA" id="ARBA00022801"/>
    </source>
</evidence>
<dbReference type="GO" id="GO:0000175">
    <property type="term" value="F:3'-5'-RNA exonuclease activity"/>
    <property type="evidence" value="ECO:0007669"/>
    <property type="project" value="InterPro"/>
</dbReference>
<dbReference type="InterPro" id="IPR036397">
    <property type="entry name" value="RNaseH_sf"/>
</dbReference>
<dbReference type="InterPro" id="IPR012337">
    <property type="entry name" value="RNaseH-like_sf"/>
</dbReference>
<feature type="domain" description="Exonuclease" evidence="4">
    <location>
        <begin position="27"/>
        <end position="96"/>
    </location>
</feature>
<dbReference type="PANTHER" id="PTHR23044">
    <property type="entry name" value="3'-5' EXONUCLEASE ERI1-RELATED"/>
    <property type="match status" value="1"/>
</dbReference>
<sequence>MYTAASGAGGGNHGVAGVQLQEFAYFVVIDLEATCERGRSIYPQEVFELASVIVDGATGEQLAEAFRAYVRPVHHPTLTGYCRELTGIEQADVDAGVLLADAL</sequence>
<dbReference type="OMA" id="TCIRQED"/>
<dbReference type="PANTHER" id="PTHR23044:SF76">
    <property type="entry name" value="OS11G0525900 PROTEIN"/>
    <property type="match status" value="1"/>
</dbReference>
<accession>J3N8R2</accession>
<proteinExistence type="predicted"/>
<evidence type="ECO:0000256" key="3">
    <source>
        <dbReference type="ARBA" id="ARBA00022839"/>
    </source>
</evidence>
<dbReference type="Gene3D" id="3.30.420.10">
    <property type="entry name" value="Ribonuclease H-like superfamily/Ribonuclease H"/>
    <property type="match status" value="1"/>
</dbReference>
<dbReference type="EnsemblPlants" id="OB11G21980.1">
    <property type="protein sequence ID" value="OB11G21980.1"/>
    <property type="gene ID" value="OB11G21980"/>
</dbReference>
<name>J3N8R2_ORYBR</name>